<evidence type="ECO:0000313" key="3">
    <source>
        <dbReference type="Proteomes" id="UP000800040"/>
    </source>
</evidence>
<keyword evidence="3" id="KW-1185">Reference proteome</keyword>
<reference evidence="2" key="1">
    <citation type="submission" date="2020-01" db="EMBL/GenBank/DDBJ databases">
        <authorList>
            <consortium name="DOE Joint Genome Institute"/>
            <person name="Haridas S."/>
            <person name="Albert R."/>
            <person name="Binder M."/>
            <person name="Bloem J."/>
            <person name="Labutti K."/>
            <person name="Salamov A."/>
            <person name="Andreopoulos B."/>
            <person name="Baker S.E."/>
            <person name="Barry K."/>
            <person name="Bills G."/>
            <person name="Bluhm B.H."/>
            <person name="Cannon C."/>
            <person name="Castanera R."/>
            <person name="Culley D.E."/>
            <person name="Daum C."/>
            <person name="Ezra D."/>
            <person name="Gonzalez J.B."/>
            <person name="Henrissat B."/>
            <person name="Kuo A."/>
            <person name="Liang C."/>
            <person name="Lipzen A."/>
            <person name="Lutzoni F."/>
            <person name="Magnuson J."/>
            <person name="Mondo S."/>
            <person name="Nolan M."/>
            <person name="Ohm R."/>
            <person name="Pangilinan J."/>
            <person name="Park H.-J."/>
            <person name="Ramirez L."/>
            <person name="Alfaro M."/>
            <person name="Sun H."/>
            <person name="Tritt A."/>
            <person name="Yoshinaga Y."/>
            <person name="Zwiers L.-H."/>
            <person name="Turgeon B.G."/>
            <person name="Goodwin S.B."/>
            <person name="Spatafora J.W."/>
            <person name="Crous P.W."/>
            <person name="Grigoriev I.V."/>
        </authorList>
    </citation>
    <scope>NUCLEOTIDE SEQUENCE</scope>
    <source>
        <strain evidence="2">P77</strain>
    </source>
</reference>
<evidence type="ECO:0000313" key="2">
    <source>
        <dbReference type="EMBL" id="KAF1839216.1"/>
    </source>
</evidence>
<gene>
    <name evidence="2" type="ORF">BDW02DRAFT_626487</name>
</gene>
<evidence type="ECO:0000259" key="1">
    <source>
        <dbReference type="Pfam" id="PF20150"/>
    </source>
</evidence>
<name>A0A6A5KW29_9PLEO</name>
<feature type="domain" description="2EXR" evidence="1">
    <location>
        <begin position="22"/>
        <end position="85"/>
    </location>
</feature>
<organism evidence="2 3">
    <name type="scientific">Decorospora gaudefroyi</name>
    <dbReference type="NCBI Taxonomy" id="184978"/>
    <lineage>
        <taxon>Eukaryota</taxon>
        <taxon>Fungi</taxon>
        <taxon>Dikarya</taxon>
        <taxon>Ascomycota</taxon>
        <taxon>Pezizomycotina</taxon>
        <taxon>Dothideomycetes</taxon>
        <taxon>Pleosporomycetidae</taxon>
        <taxon>Pleosporales</taxon>
        <taxon>Pleosporineae</taxon>
        <taxon>Pleosporaceae</taxon>
        <taxon>Decorospora</taxon>
    </lineage>
</organism>
<dbReference type="OrthoDB" id="515692at2759"/>
<accession>A0A6A5KW29</accession>
<dbReference type="InterPro" id="IPR038883">
    <property type="entry name" value="AN11006-like"/>
</dbReference>
<dbReference type="InterPro" id="IPR045518">
    <property type="entry name" value="2EXR"/>
</dbReference>
<sequence length="187" mass="21425">MESRNQGATTDRHDVFIPPLFRLPAELRIMIYEYTFADGTVHVQPKSTDTDLYLLRLRGDQKHQAIRSLLMACRIIREEATPVFNECVIFDFTTYHNSMAAVYELEPGICQSIKAIEIDPALAKTMAVGLQLGFRPTETYRQFLPSLQHVYIKHSPHFGLLVVSHDTAIRALRLYLGNMNLGVHFFE</sequence>
<dbReference type="AlphaFoldDB" id="A0A6A5KW29"/>
<dbReference type="Proteomes" id="UP000800040">
    <property type="component" value="Unassembled WGS sequence"/>
</dbReference>
<proteinExistence type="predicted"/>
<dbReference type="EMBL" id="ML975246">
    <property type="protein sequence ID" value="KAF1839216.1"/>
    <property type="molecule type" value="Genomic_DNA"/>
</dbReference>
<protein>
    <recommendedName>
        <fullName evidence="1">2EXR domain-containing protein</fullName>
    </recommendedName>
</protein>
<dbReference type="PANTHER" id="PTHR42085">
    <property type="entry name" value="F-BOX DOMAIN-CONTAINING PROTEIN"/>
    <property type="match status" value="1"/>
</dbReference>
<dbReference type="Pfam" id="PF20150">
    <property type="entry name" value="2EXR"/>
    <property type="match status" value="1"/>
</dbReference>
<dbReference type="PANTHER" id="PTHR42085:SF1">
    <property type="entry name" value="F-BOX DOMAIN-CONTAINING PROTEIN"/>
    <property type="match status" value="1"/>
</dbReference>